<name>A0A8S1Q009_9CILI</name>
<dbReference type="EMBL" id="CAJJDN010000092">
    <property type="protein sequence ID" value="CAD8108706.1"/>
    <property type="molecule type" value="Genomic_DNA"/>
</dbReference>
<reference evidence="1" key="1">
    <citation type="submission" date="2021-01" db="EMBL/GenBank/DDBJ databases">
        <authorList>
            <consortium name="Genoscope - CEA"/>
            <person name="William W."/>
        </authorList>
    </citation>
    <scope>NUCLEOTIDE SEQUENCE</scope>
</reference>
<comment type="caution">
    <text evidence="1">The sequence shown here is derived from an EMBL/GenBank/DDBJ whole genome shotgun (WGS) entry which is preliminary data.</text>
</comment>
<keyword evidence="2" id="KW-1185">Reference proteome</keyword>
<organism evidence="1 2">
    <name type="scientific">Paramecium sonneborni</name>
    <dbReference type="NCBI Taxonomy" id="65129"/>
    <lineage>
        <taxon>Eukaryota</taxon>
        <taxon>Sar</taxon>
        <taxon>Alveolata</taxon>
        <taxon>Ciliophora</taxon>
        <taxon>Intramacronucleata</taxon>
        <taxon>Oligohymenophorea</taxon>
        <taxon>Peniculida</taxon>
        <taxon>Parameciidae</taxon>
        <taxon>Paramecium</taxon>
    </lineage>
</organism>
<dbReference type="Proteomes" id="UP000692954">
    <property type="component" value="Unassembled WGS sequence"/>
</dbReference>
<protein>
    <submittedName>
        <fullName evidence="1">Uncharacterized protein</fullName>
    </submittedName>
</protein>
<gene>
    <name evidence="1" type="ORF">PSON_ATCC_30995.1.T0920031</name>
</gene>
<proteinExistence type="predicted"/>
<evidence type="ECO:0000313" key="1">
    <source>
        <dbReference type="EMBL" id="CAD8108706.1"/>
    </source>
</evidence>
<accession>A0A8S1Q009</accession>
<sequence length="178" mass="21250">MFLGLEVQQGSSGFLLKLKANKLSNRILKLNVYLSNQVMFLIKYQLSLKVVCLTLFQRLISFAKILQIMKITHYSHKKQNQNQNQHLRFLMNKIIYFNNCVLEQNFIILYLYFLQNCHSNGNQKFYGISLICFNNYHICNFIISNSHKFCQSILKYLIQVHQLRSQINVNRLIYRLLF</sequence>
<dbReference type="AlphaFoldDB" id="A0A8S1Q009"/>
<evidence type="ECO:0000313" key="2">
    <source>
        <dbReference type="Proteomes" id="UP000692954"/>
    </source>
</evidence>